<dbReference type="InterPro" id="IPR028171">
    <property type="entry name" value="Codanin-1_C"/>
</dbReference>
<keyword evidence="4" id="KW-1185">Reference proteome</keyword>
<dbReference type="OrthoDB" id="20982at2759"/>
<feature type="region of interest" description="Disordered" evidence="1">
    <location>
        <begin position="102"/>
        <end position="180"/>
    </location>
</feature>
<dbReference type="EMBL" id="CP012525">
    <property type="protein sequence ID" value="ALC44813.1"/>
    <property type="molecule type" value="Genomic_DNA"/>
</dbReference>
<gene>
    <name evidence="3" type="ORF">Dbus_chr3Lg1979</name>
</gene>
<evidence type="ECO:0000313" key="4">
    <source>
        <dbReference type="Proteomes" id="UP000494163"/>
    </source>
</evidence>
<dbReference type="Pfam" id="PF15296">
    <property type="entry name" value="Codanin-1_C"/>
    <property type="match status" value="1"/>
</dbReference>
<dbReference type="InterPro" id="IPR040031">
    <property type="entry name" value="Codanin-1"/>
</dbReference>
<dbReference type="PANTHER" id="PTHR28678">
    <property type="entry name" value="CODANIN-1"/>
    <property type="match status" value="1"/>
</dbReference>
<dbReference type="AlphaFoldDB" id="A0A0M3QWU9"/>
<dbReference type="Proteomes" id="UP000494163">
    <property type="component" value="Chromosome 3L"/>
</dbReference>
<dbReference type="STRING" id="30019.A0A0M3QWU9"/>
<evidence type="ECO:0000259" key="2">
    <source>
        <dbReference type="Pfam" id="PF15296"/>
    </source>
</evidence>
<reference evidence="3 4" key="1">
    <citation type="submission" date="2015-08" db="EMBL/GenBank/DDBJ databases">
        <title>Ancestral chromatin configuration constrains chromatin evolution on differentiating sex chromosomes in Drosophila.</title>
        <authorList>
            <person name="Zhou Q."/>
            <person name="Bachtrog D."/>
        </authorList>
    </citation>
    <scope>NUCLEOTIDE SEQUENCE [LARGE SCALE GENOMIC DNA]</scope>
    <source>
        <tissue evidence="3">Whole larvae</tissue>
    </source>
</reference>
<name>A0A0M3QWU9_DROBS</name>
<dbReference type="GO" id="GO:0005634">
    <property type="term" value="C:nucleus"/>
    <property type="evidence" value="ECO:0007669"/>
    <property type="project" value="TreeGrafter"/>
</dbReference>
<evidence type="ECO:0000313" key="3">
    <source>
        <dbReference type="EMBL" id="ALC44813.1"/>
    </source>
</evidence>
<organism evidence="3 4">
    <name type="scientific">Drosophila busckii</name>
    <name type="common">Fruit fly</name>
    <dbReference type="NCBI Taxonomy" id="30019"/>
    <lineage>
        <taxon>Eukaryota</taxon>
        <taxon>Metazoa</taxon>
        <taxon>Ecdysozoa</taxon>
        <taxon>Arthropoda</taxon>
        <taxon>Hexapoda</taxon>
        <taxon>Insecta</taxon>
        <taxon>Pterygota</taxon>
        <taxon>Neoptera</taxon>
        <taxon>Endopterygota</taxon>
        <taxon>Diptera</taxon>
        <taxon>Brachycera</taxon>
        <taxon>Muscomorpha</taxon>
        <taxon>Ephydroidea</taxon>
        <taxon>Drosophilidae</taxon>
        <taxon>Drosophila</taxon>
    </lineage>
</organism>
<feature type="region of interest" description="Disordered" evidence="1">
    <location>
        <begin position="241"/>
        <end position="278"/>
    </location>
</feature>
<feature type="compositionally biased region" description="Polar residues" evidence="1">
    <location>
        <begin position="160"/>
        <end position="174"/>
    </location>
</feature>
<feature type="non-terminal residue" evidence="3">
    <location>
        <position position="1"/>
    </location>
</feature>
<evidence type="ECO:0000256" key="1">
    <source>
        <dbReference type="SAM" id="MobiDB-lite"/>
    </source>
</evidence>
<dbReference type="OMA" id="CVVKDAQ"/>
<proteinExistence type="predicted"/>
<dbReference type="PANTHER" id="PTHR28678:SF1">
    <property type="entry name" value="CODANIN-1"/>
    <property type="match status" value="1"/>
</dbReference>
<accession>A0A0M3QWU9</accession>
<sequence length="1209" mass="137534">EPEQQQLQQLLTQLEQVPLSQLPDRFQAYFEQQTSDSSLEDFAVYYLAALRQHTELYFRSGASSEAETPKCQTPVRQAKPPTAAVTQLEFNESLLSQLSLSNASESTPVRGHSGRCSTPQSGNERTTNRSGGGANGSGSFCLGDFLATPNHSQRSKKRVTPQQISTPKDNNQSQKPRRRVLPMTISRNVSSTSFGDTSSFSNENNLWRISQSSDMLDRSQVAAFEQEARKTLLLHKQHIKNEAASNYSMPQQAEREPESEPEEETPLTTTDMEQIESGKQQQLQRLAGIYSQLIDLNLVPNVLSELSYTLQLLNTRVPVENADQQQQLKDTAFSLLIEHKQCIYFALQLLEQEQHLLLQLDRKSLTVLLQHKRICLLPTALQQQLEASCQRKQQQLNLESDNNTGKPTAAQQNVYYQPEKDSRENFPTQNEFGAFKTQRDLFYKALKQWELSHLNRIFCFAGELSARVRDIFKQSEHVVNMAHFAQLFVSQLLMCSAETPDTAEDLGLKLDQQRLNRLAQRLVTSNSSVEDQFPRSQAFFRDFIAECNSVAFLAQLQLALYAQLQRLNDSSFELQQLAASDDLAEEVQQQQATQQTLSPCIVRSQTLAELLLLAKFLGYVYALPFSRGSAFVCPQQLQLRRQCQPPYELRPHLERAMREGKLLITLPWLVQYLGMLDAVTLQLPACLQTLQLLYALYAATAQLQGGAIFLIRSCLGWLLDTQSTLGSGYYSYRRQNHVDENTTNLISNCLQSFSLLPTQLPQLESLLPVACPFLHEFRVAITPTQRQPARSGRYRYITTRLEQLQPVVVRSTPLEPSATPAQQQQRQLVDAFLHSQHASMRRLLEFVSERSFKCVVKDAQQQLLLPSKAAADALVNGISSTHQQEVQREVQRIYEQARSQLCQLWQQQVPGMLDERIEQSLLALLPVNTNAVVRATYAQLIRAQASQQLQQWLQTSVLQTNFYHGDLPELAAKICRVNKTNAQSSEATTPTQSNELCLIAMGSLSLSQLLHELQQWLHCLSLRPYFLCHLVPLPLLLERSKLAALQSQLPSYFYQLLGSCLIRLLQLLMCRQPQKFNLIYVNLCCDVWLSPQLRHNRDTFETLLSLNFVQELSHNLQNVELLKQLLLVMLTRQLLQLDKLNQLFMPLFKHNWPHAVWQALSQLLSQLSQHQAPQQAAAAAEEEEEEEDPAKSQLFMEVLADLSRDLDSF</sequence>
<dbReference type="GO" id="GO:0006325">
    <property type="term" value="P:chromatin organization"/>
    <property type="evidence" value="ECO:0007669"/>
    <property type="project" value="TreeGrafter"/>
</dbReference>
<feature type="domain" description="Codanin-1 C-terminal" evidence="2">
    <location>
        <begin position="763"/>
        <end position="876"/>
    </location>
</feature>
<feature type="compositionally biased region" description="Polar residues" evidence="1">
    <location>
        <begin position="115"/>
        <end position="129"/>
    </location>
</feature>
<protein>
    <submittedName>
        <fullName evidence="3">Dlt</fullName>
    </submittedName>
</protein>